<keyword evidence="2" id="KW-1003">Cell membrane</keyword>
<dbReference type="PANTHER" id="PTHR34820:SF4">
    <property type="entry name" value="INNER MEMBRANE PROTEIN YEBZ"/>
    <property type="match status" value="1"/>
</dbReference>
<evidence type="ECO:0000313" key="9">
    <source>
        <dbReference type="Proteomes" id="UP000550260"/>
    </source>
</evidence>
<feature type="transmembrane region" description="Helical" evidence="6">
    <location>
        <begin position="230"/>
        <end position="249"/>
    </location>
</feature>
<evidence type="ECO:0000259" key="7">
    <source>
        <dbReference type="Pfam" id="PF05425"/>
    </source>
</evidence>
<dbReference type="Proteomes" id="UP000550260">
    <property type="component" value="Unassembled WGS sequence"/>
</dbReference>
<dbReference type="Pfam" id="PF05425">
    <property type="entry name" value="CopD"/>
    <property type="match status" value="1"/>
</dbReference>
<dbReference type="GO" id="GO:0006825">
    <property type="term" value="P:copper ion transport"/>
    <property type="evidence" value="ECO:0007669"/>
    <property type="project" value="InterPro"/>
</dbReference>
<keyword evidence="4 6" id="KW-1133">Transmembrane helix</keyword>
<evidence type="ECO:0000256" key="4">
    <source>
        <dbReference type="ARBA" id="ARBA00022989"/>
    </source>
</evidence>
<proteinExistence type="predicted"/>
<feature type="transmembrane region" description="Helical" evidence="6">
    <location>
        <begin position="47"/>
        <end position="71"/>
    </location>
</feature>
<comment type="caution">
    <text evidence="8">The sequence shown here is derived from an EMBL/GenBank/DDBJ whole genome shotgun (WGS) entry which is preliminary data.</text>
</comment>
<comment type="subcellular location">
    <subcellularLocation>
        <location evidence="1">Cell membrane</location>
        <topology evidence="1">Multi-pass membrane protein</topology>
    </subcellularLocation>
</comment>
<feature type="transmembrane region" description="Helical" evidence="6">
    <location>
        <begin position="18"/>
        <end position="35"/>
    </location>
</feature>
<feature type="transmembrane region" description="Helical" evidence="6">
    <location>
        <begin position="200"/>
        <end position="218"/>
    </location>
</feature>
<accession>A0A8E2BBJ0</accession>
<dbReference type="GO" id="GO:0005886">
    <property type="term" value="C:plasma membrane"/>
    <property type="evidence" value="ECO:0007669"/>
    <property type="project" value="UniProtKB-SubCell"/>
</dbReference>
<reference evidence="8 9" key="1">
    <citation type="submission" date="2020-08" db="EMBL/GenBank/DDBJ databases">
        <title>Amycolatopsis echigonensis JCM 21831.</title>
        <authorList>
            <person name="Tedsree N."/>
            <person name="Kuncharoen N."/>
            <person name="Likhitwitayawuid K."/>
            <person name="Tanasupawat S."/>
        </authorList>
    </citation>
    <scope>NUCLEOTIDE SEQUENCE [LARGE SCALE GENOMIC DNA]</scope>
    <source>
        <strain evidence="8 9">JCM 21831</strain>
    </source>
</reference>
<evidence type="ECO:0000256" key="6">
    <source>
        <dbReference type="SAM" id="Phobius"/>
    </source>
</evidence>
<feature type="transmembrane region" description="Helical" evidence="6">
    <location>
        <begin position="91"/>
        <end position="114"/>
    </location>
</feature>
<organism evidence="8 9">
    <name type="scientific">Amycolatopsis echigonensis</name>
    <dbReference type="NCBI Taxonomy" id="2576905"/>
    <lineage>
        <taxon>Bacteria</taxon>
        <taxon>Bacillati</taxon>
        <taxon>Actinomycetota</taxon>
        <taxon>Actinomycetes</taxon>
        <taxon>Pseudonocardiales</taxon>
        <taxon>Pseudonocardiaceae</taxon>
        <taxon>Amycolatopsis</taxon>
    </lineage>
</organism>
<feature type="transmembrane region" description="Helical" evidence="6">
    <location>
        <begin position="121"/>
        <end position="141"/>
    </location>
</feature>
<sequence length="304" mass="31551">MDLGSAKFWYVAARCADYAGLALFVGGMLFLALLWPSGADNRRARGVLVTGWVLGFAGTVAGLGLQGVWVAQRSPGDLFDPDLLGQVLDSQFGRIWFAKALVWVLGGVVLADVLQRGRRAAVSAGWRVGAGVVAAGLLRTTGLTGHSAESARPLLSQLADFGHLAGVCAWVGGLAMLLFGVLSRRDPGELAAVVPRYSKLALVSVLVVIGAGVLLAAGTLGDPGRLFTSGYGRILLTKLAALAVVLLFAQASKSWVARRLDFAVVLRGDAAAVRPFVYSVAAEATLVVVVLFAASLLVTASPGR</sequence>
<keyword evidence="3 6" id="KW-0812">Transmembrane</keyword>
<evidence type="ECO:0000256" key="2">
    <source>
        <dbReference type="ARBA" id="ARBA00022475"/>
    </source>
</evidence>
<feature type="transmembrane region" description="Helical" evidence="6">
    <location>
        <begin position="276"/>
        <end position="298"/>
    </location>
</feature>
<evidence type="ECO:0000313" key="8">
    <source>
        <dbReference type="EMBL" id="MBB2506238.1"/>
    </source>
</evidence>
<feature type="transmembrane region" description="Helical" evidence="6">
    <location>
        <begin position="161"/>
        <end position="179"/>
    </location>
</feature>
<feature type="domain" description="Copper resistance protein D" evidence="7">
    <location>
        <begin position="192"/>
        <end position="297"/>
    </location>
</feature>
<protein>
    <submittedName>
        <fullName evidence="8">CopD family protein</fullName>
    </submittedName>
</protein>
<evidence type="ECO:0000256" key="1">
    <source>
        <dbReference type="ARBA" id="ARBA00004651"/>
    </source>
</evidence>
<dbReference type="InterPro" id="IPR032694">
    <property type="entry name" value="CopC/D"/>
</dbReference>
<dbReference type="InterPro" id="IPR008457">
    <property type="entry name" value="Cu-R_CopD_dom"/>
</dbReference>
<dbReference type="EMBL" id="JACJHR010000156">
    <property type="protein sequence ID" value="MBB2506238.1"/>
    <property type="molecule type" value="Genomic_DNA"/>
</dbReference>
<dbReference type="RefSeq" id="WP_183127847.1">
    <property type="nucleotide sequence ID" value="NZ_JACJHR010000156.1"/>
</dbReference>
<keyword evidence="5 6" id="KW-0472">Membrane</keyword>
<name>A0A8E2BBJ0_9PSEU</name>
<evidence type="ECO:0000256" key="5">
    <source>
        <dbReference type="ARBA" id="ARBA00023136"/>
    </source>
</evidence>
<evidence type="ECO:0000256" key="3">
    <source>
        <dbReference type="ARBA" id="ARBA00022692"/>
    </source>
</evidence>
<dbReference type="PANTHER" id="PTHR34820">
    <property type="entry name" value="INNER MEMBRANE PROTEIN YEBZ"/>
    <property type="match status" value="1"/>
</dbReference>
<dbReference type="AlphaFoldDB" id="A0A8E2BBJ0"/>
<gene>
    <name evidence="8" type="ORF">H5411_44915</name>
</gene>